<comment type="caution">
    <text evidence="6">The sequence shown here is derived from an EMBL/GenBank/DDBJ whole genome shotgun (WGS) entry which is preliminary data.</text>
</comment>
<organism evidence="6 7">
    <name type="scientific">Ructibacterium gallinarum</name>
    <dbReference type="NCBI Taxonomy" id="2779355"/>
    <lineage>
        <taxon>Bacteria</taxon>
        <taxon>Bacillati</taxon>
        <taxon>Bacillota</taxon>
        <taxon>Clostridia</taxon>
        <taxon>Eubacteriales</taxon>
        <taxon>Oscillospiraceae</taxon>
        <taxon>Ructibacterium</taxon>
    </lineage>
</organism>
<dbReference type="SUPFAM" id="SSF160996">
    <property type="entry name" value="HI0933 insert domain-like"/>
    <property type="match status" value="1"/>
</dbReference>
<dbReference type="RefSeq" id="WP_226392916.1">
    <property type="nucleotide sequence ID" value="NZ_JADCKB010000014.1"/>
</dbReference>
<dbReference type="PANTHER" id="PTHR42887">
    <property type="entry name" value="OS12G0638800 PROTEIN"/>
    <property type="match status" value="1"/>
</dbReference>
<reference evidence="6" key="1">
    <citation type="submission" date="2020-10" db="EMBL/GenBank/DDBJ databases">
        <title>ChiBAC.</title>
        <authorList>
            <person name="Zenner C."/>
            <person name="Hitch T.C.A."/>
            <person name="Clavel T."/>
        </authorList>
    </citation>
    <scope>NUCLEOTIDE SEQUENCE</scope>
    <source>
        <strain evidence="6">DSM 107454</strain>
    </source>
</reference>
<dbReference type="PRINTS" id="PR00368">
    <property type="entry name" value="FADPNR"/>
</dbReference>
<name>A0A9D5LYJ4_9FIRM</name>
<dbReference type="Gene3D" id="2.40.30.10">
    <property type="entry name" value="Translation factors"/>
    <property type="match status" value="1"/>
</dbReference>
<dbReference type="InterPro" id="IPR055178">
    <property type="entry name" value="RsdA/BaiN/AoA(So)-like_dom"/>
</dbReference>
<evidence type="ECO:0000313" key="7">
    <source>
        <dbReference type="Proteomes" id="UP000806542"/>
    </source>
</evidence>
<comment type="cofactor">
    <cofactor evidence="1">
        <name>FAD</name>
        <dbReference type="ChEBI" id="CHEBI:57692"/>
    </cofactor>
</comment>
<dbReference type="Gene3D" id="3.50.50.60">
    <property type="entry name" value="FAD/NAD(P)-binding domain"/>
    <property type="match status" value="1"/>
</dbReference>
<evidence type="ECO:0000259" key="5">
    <source>
        <dbReference type="Pfam" id="PF22780"/>
    </source>
</evidence>
<keyword evidence="2" id="KW-0285">Flavoprotein</keyword>
<evidence type="ECO:0000256" key="1">
    <source>
        <dbReference type="ARBA" id="ARBA00001974"/>
    </source>
</evidence>
<proteinExistence type="predicted"/>
<protein>
    <submittedName>
        <fullName evidence="6">NAD(P)/FAD-dependent oxidoreductase</fullName>
    </submittedName>
</protein>
<dbReference type="AlphaFoldDB" id="A0A9D5LYJ4"/>
<dbReference type="SUPFAM" id="SSF51905">
    <property type="entry name" value="FAD/NAD(P)-binding domain"/>
    <property type="match status" value="1"/>
</dbReference>
<dbReference type="EMBL" id="JADCKB010000014">
    <property type="protein sequence ID" value="MBE5040366.1"/>
    <property type="molecule type" value="Genomic_DNA"/>
</dbReference>
<dbReference type="InterPro" id="IPR004792">
    <property type="entry name" value="BaiN-like"/>
</dbReference>
<keyword evidence="3" id="KW-0274">FAD</keyword>
<dbReference type="Proteomes" id="UP000806542">
    <property type="component" value="Unassembled WGS sequence"/>
</dbReference>
<dbReference type="Pfam" id="PF22780">
    <property type="entry name" value="HI0933_like_1st"/>
    <property type="match status" value="1"/>
</dbReference>
<dbReference type="InterPro" id="IPR023166">
    <property type="entry name" value="BaiN-like_dom_sf"/>
</dbReference>
<keyword evidence="7" id="KW-1185">Reference proteome</keyword>
<dbReference type="InterPro" id="IPR036188">
    <property type="entry name" value="FAD/NAD-bd_sf"/>
</dbReference>
<feature type="domain" description="RsdA/BaiN/AoA(So)-like insert" evidence="5">
    <location>
        <begin position="193"/>
        <end position="354"/>
    </location>
</feature>
<dbReference type="PRINTS" id="PR00411">
    <property type="entry name" value="PNDRDTASEI"/>
</dbReference>
<accession>A0A9D5LYJ4</accession>
<dbReference type="Gene3D" id="1.10.8.260">
    <property type="entry name" value="HI0933 insert domain-like"/>
    <property type="match status" value="1"/>
</dbReference>
<sequence length="409" mass="44913">MKKRVIVIGGGAAGMMAAGTAAARGLSVKLIEQNRMLGKKLMITGKGRCNVTNACDNVQDLIENVTKNRSFLYSAFYGFTNLQTMEFFESMGVPLKTERGDRVFPVSDRSADIVAALKRFIIQNHVEIICDRVDDILTDNGRICGVQALKHGKIEAESVILATGGLSYQQTGSTGDGYTWAENLGHTITEILPSLVPLRVEEDWIANVAGLSLRNISLAVFNDKNKKIYSDFGEMMFAHFGLTGPVILSASAHMRDMGKDTYRIIIDLKPALEEKQLDQRICRDFQKNLNRDFKNSLKDLLPSGLIPEMVALSSIDPYKKVNSVTREERSRLLSLLKKLEFHVTGFCPIDQAIVTTGGVDVKEIDPSTMESKIVPGLFFAGEVIDVDAYTGGFNLQIAFSTGHLAGSCC</sequence>
<feature type="domain" description="RsdA/BaiN/AoA(So)-like Rossmann fold-like" evidence="4">
    <location>
        <begin position="4"/>
        <end position="407"/>
    </location>
</feature>
<dbReference type="PANTHER" id="PTHR42887:SF2">
    <property type="entry name" value="OS12G0638800 PROTEIN"/>
    <property type="match status" value="1"/>
</dbReference>
<dbReference type="Pfam" id="PF03486">
    <property type="entry name" value="HI0933_like"/>
    <property type="match status" value="1"/>
</dbReference>
<dbReference type="NCBIfam" id="TIGR00275">
    <property type="entry name" value="aminoacetone oxidase family FAD-binding enzyme"/>
    <property type="match status" value="1"/>
</dbReference>
<gene>
    <name evidence="6" type="ORF">INF28_07810</name>
</gene>
<evidence type="ECO:0000313" key="6">
    <source>
        <dbReference type="EMBL" id="MBE5040366.1"/>
    </source>
</evidence>
<evidence type="ECO:0000259" key="4">
    <source>
        <dbReference type="Pfam" id="PF03486"/>
    </source>
</evidence>
<evidence type="ECO:0000256" key="3">
    <source>
        <dbReference type="ARBA" id="ARBA00022827"/>
    </source>
</evidence>
<evidence type="ECO:0000256" key="2">
    <source>
        <dbReference type="ARBA" id="ARBA00022630"/>
    </source>
</evidence>
<dbReference type="InterPro" id="IPR057661">
    <property type="entry name" value="RsdA/BaiN/AoA(So)_Rossmann"/>
</dbReference>